<dbReference type="RefSeq" id="XP_037149814.1">
    <property type="nucleotide sequence ID" value="XM_037294433.1"/>
</dbReference>
<gene>
    <name evidence="2" type="ORF">HO133_003511</name>
</gene>
<organism evidence="2 3">
    <name type="scientific">Letharia lupina</name>
    <dbReference type="NCBI Taxonomy" id="560253"/>
    <lineage>
        <taxon>Eukaryota</taxon>
        <taxon>Fungi</taxon>
        <taxon>Dikarya</taxon>
        <taxon>Ascomycota</taxon>
        <taxon>Pezizomycotina</taxon>
        <taxon>Lecanoromycetes</taxon>
        <taxon>OSLEUM clade</taxon>
        <taxon>Lecanoromycetidae</taxon>
        <taxon>Lecanorales</taxon>
        <taxon>Lecanorineae</taxon>
        <taxon>Parmeliaceae</taxon>
        <taxon>Letharia</taxon>
    </lineage>
</organism>
<dbReference type="PANTHER" id="PTHR40045">
    <property type="entry name" value="YCGG FAMILY PROTEIN"/>
    <property type="match status" value="1"/>
</dbReference>
<evidence type="ECO:0000256" key="1">
    <source>
        <dbReference type="SAM" id="SignalP"/>
    </source>
</evidence>
<feature type="signal peptide" evidence="1">
    <location>
        <begin position="1"/>
        <end position="17"/>
    </location>
</feature>
<feature type="chain" id="PRO_5034740541" evidence="1">
    <location>
        <begin position="18"/>
        <end position="312"/>
    </location>
</feature>
<dbReference type="GeneID" id="59331922"/>
<name>A0A8H6CBI0_9LECA</name>
<dbReference type="EMBL" id="JACCJB010000017">
    <property type="protein sequence ID" value="KAF6220379.1"/>
    <property type="molecule type" value="Genomic_DNA"/>
</dbReference>
<dbReference type="PANTHER" id="PTHR40045:SF1">
    <property type="entry name" value="YQCI_YCGG FAMILY PROTEIN"/>
    <property type="match status" value="1"/>
</dbReference>
<accession>A0A8H6CBI0</accession>
<evidence type="ECO:0000313" key="2">
    <source>
        <dbReference type="EMBL" id="KAF6220379.1"/>
    </source>
</evidence>
<comment type="caution">
    <text evidence="2">The sequence shown here is derived from an EMBL/GenBank/DDBJ whole genome shotgun (WGS) entry which is preliminary data.</text>
</comment>
<dbReference type="Pfam" id="PF08892">
    <property type="entry name" value="YqcI_YcgG"/>
    <property type="match status" value="1"/>
</dbReference>
<proteinExistence type="predicted"/>
<sequence length="312" mass="35686">MLLTLSVLSFFFGFVVAAVVTSRPKHARSTLDDSLSKLRHVTDAFRPRATCNHDSPISVEKGLIQTDDADLLTKAQCEELPGDSWRRQAYEEIKSILVARKPGAKKFPCIYATTGYRHNEHRYIFMHSEDPTEPRNLRLLANAMRAYLPQSHSLGPNTSLVIIHPRSSTQNSVESYQQRFWDLLRGLRTCDLQPWPSDIPSETHAPKWAFCFNGVPWFPAAMTPAHEQRRSRHAPYFTVAMQPKWVFDNLFRTPEKRRAAVGAVRKLMPAYDEIEPSPDLSAYGTEGTTEAHQYYLLDENKTSCCPYEDLDR</sequence>
<protein>
    <submittedName>
        <fullName evidence="2">Uncharacterized protein</fullName>
    </submittedName>
</protein>
<keyword evidence="1" id="KW-0732">Signal</keyword>
<keyword evidence="3" id="KW-1185">Reference proteome</keyword>
<dbReference type="Proteomes" id="UP000593566">
    <property type="component" value="Unassembled WGS sequence"/>
</dbReference>
<evidence type="ECO:0000313" key="3">
    <source>
        <dbReference type="Proteomes" id="UP000593566"/>
    </source>
</evidence>
<dbReference type="InterPro" id="IPR014988">
    <property type="entry name" value="Uncharacterised_YqcI/YcgG"/>
</dbReference>
<dbReference type="AlphaFoldDB" id="A0A8H6CBI0"/>
<reference evidence="2 3" key="1">
    <citation type="journal article" date="2020" name="Genomics">
        <title>Complete, high-quality genomes from long-read metagenomic sequencing of two wolf lichen thalli reveals enigmatic genome architecture.</title>
        <authorList>
            <person name="McKenzie S.K."/>
            <person name="Walston R.F."/>
            <person name="Allen J.L."/>
        </authorList>
    </citation>
    <scope>NUCLEOTIDE SEQUENCE [LARGE SCALE GENOMIC DNA]</scope>
    <source>
        <strain evidence="2">WasteWater1</strain>
    </source>
</reference>